<organism evidence="4 5">
    <name type="scientific">Paramecium octaurelia</name>
    <dbReference type="NCBI Taxonomy" id="43137"/>
    <lineage>
        <taxon>Eukaryota</taxon>
        <taxon>Sar</taxon>
        <taxon>Alveolata</taxon>
        <taxon>Ciliophora</taxon>
        <taxon>Intramacronucleata</taxon>
        <taxon>Oligohymenophorea</taxon>
        <taxon>Peniculida</taxon>
        <taxon>Parameciidae</taxon>
        <taxon>Paramecium</taxon>
    </lineage>
</organism>
<gene>
    <name evidence="4" type="ORF">POCTA_138.1.T1710037</name>
</gene>
<proteinExistence type="predicted"/>
<feature type="domain" description="EGF-like" evidence="3">
    <location>
        <begin position="1275"/>
        <end position="1323"/>
    </location>
</feature>
<dbReference type="Proteomes" id="UP000683925">
    <property type="component" value="Unassembled WGS sequence"/>
</dbReference>
<feature type="transmembrane region" description="Helical" evidence="1">
    <location>
        <begin position="2896"/>
        <end position="2915"/>
    </location>
</feature>
<feature type="domain" description="EGF-like" evidence="3">
    <location>
        <begin position="1229"/>
        <end position="1274"/>
    </location>
</feature>
<feature type="domain" description="EGF-like" evidence="3">
    <location>
        <begin position="378"/>
        <end position="427"/>
    </location>
</feature>
<dbReference type="InterPro" id="IPR006212">
    <property type="entry name" value="Furin_repeat"/>
</dbReference>
<feature type="transmembrane region" description="Helical" evidence="1">
    <location>
        <begin position="2921"/>
        <end position="2941"/>
    </location>
</feature>
<feature type="transmembrane region" description="Helical" evidence="1">
    <location>
        <begin position="2808"/>
        <end position="2828"/>
    </location>
</feature>
<accession>A0A8S1YHQ5</accession>
<feature type="signal peptide" evidence="2">
    <location>
        <begin position="1"/>
        <end position="18"/>
    </location>
</feature>
<dbReference type="EMBL" id="CAJJDP010000174">
    <property type="protein sequence ID" value="CAD8214206.1"/>
    <property type="molecule type" value="Genomic_DNA"/>
</dbReference>
<feature type="chain" id="PRO_5035754042" description="EGF-like domain-containing protein" evidence="2">
    <location>
        <begin position="19"/>
        <end position="3053"/>
    </location>
</feature>
<feature type="domain" description="EGF-like" evidence="3">
    <location>
        <begin position="1418"/>
        <end position="1464"/>
    </location>
</feature>
<feature type="transmembrane region" description="Helical" evidence="1">
    <location>
        <begin position="2953"/>
        <end position="2974"/>
    </location>
</feature>
<feature type="domain" description="EGF-like" evidence="3">
    <location>
        <begin position="1179"/>
        <end position="1224"/>
    </location>
</feature>
<reference evidence="4" key="1">
    <citation type="submission" date="2021-01" db="EMBL/GenBank/DDBJ databases">
        <authorList>
            <consortium name="Genoscope - CEA"/>
            <person name="William W."/>
        </authorList>
    </citation>
    <scope>NUCLEOTIDE SEQUENCE</scope>
</reference>
<keyword evidence="1" id="KW-0812">Transmembrane</keyword>
<feature type="domain" description="EGF-like" evidence="3">
    <location>
        <begin position="482"/>
        <end position="535"/>
    </location>
</feature>
<feature type="domain" description="EGF-like" evidence="3">
    <location>
        <begin position="842"/>
        <end position="887"/>
    </location>
</feature>
<evidence type="ECO:0000256" key="2">
    <source>
        <dbReference type="SAM" id="SignalP"/>
    </source>
</evidence>
<evidence type="ECO:0000259" key="3">
    <source>
        <dbReference type="SMART" id="SM00181"/>
    </source>
</evidence>
<dbReference type="OrthoDB" id="300641at2759"/>
<dbReference type="PANTHER" id="PTHR15332:SF175">
    <property type="entry name" value="PROPROTEIN CONVERTASE SUBTILISIN_KEXIN TYPE 5-LIKE"/>
    <property type="match status" value="1"/>
</dbReference>
<evidence type="ECO:0000256" key="1">
    <source>
        <dbReference type="SAM" id="Phobius"/>
    </source>
</evidence>
<keyword evidence="1" id="KW-1133">Transmembrane helix</keyword>
<dbReference type="SMART" id="SM00181">
    <property type="entry name" value="EGF"/>
    <property type="match status" value="19"/>
</dbReference>
<feature type="domain" description="EGF-like" evidence="3">
    <location>
        <begin position="993"/>
        <end position="1034"/>
    </location>
</feature>
<feature type="domain" description="EGF-like" evidence="3">
    <location>
        <begin position="895"/>
        <end position="935"/>
    </location>
</feature>
<feature type="domain" description="EGF-like" evidence="3">
    <location>
        <begin position="1571"/>
        <end position="1608"/>
    </location>
</feature>
<sequence length="3053" mass="347682">MIRKDIQLFLLILQLVNGFRSLSNTYNKASYLVECRGGHYHAPGMNPHPCVYYNSACSSVTEPKMIKANGNEMLCHPRLRQYIVWPYQYFEEVLFCQNQAIIYEYSESTDLVLSCLFVVDSCAIAQKSGDIIKCQYCNGYRTGEKCQQPISCGSNCASCAANYCETCKEGFSQSSSADLQCSLACQTGHLSCSKVDGVYAFEGCKKGYELIDNQCVACPPKCTNCVMGICSQCEYHYHLKDNQCFGDINCTRLDYTYDPNTGLAIGMTCQICDFGYFYNTTQQKCTLCKQQPGLEKCLICFNATECKICLGTHVITADKKCIPFGGCSSNCQTCLNTDPDYCTTCNLKEKFKTSTIEPGKCICDYPNGYVDKDGECAKCSDGQCQTCTRDYYECTSCKPITNRSLFNTQCICKQGYFETGQPDQICQKCHSDCYNCKGPYNNDCTECGDPSIYYKYIENGSCFCLERTFMQIQSDGNSICKPCHSLCQKCYQPQDSTTNQYCTMCIAGQRRVLTGDYRCICQDGYGSDGISDNCIKCHYSCKSCNGPLETDCTQCSSAAQRYLTFENKCACNQAYYDPGFKDPNCLLSCHHSCTSCTVFGQDQCTSCSSTRHADRVGASFQCLCNDSHYYSDPFFLECQPCHLTCKTCNGIYETNCLTCDTTYRELVISKCNCYPGYYSIGILQCSQCHFTCLSCFSSNEDGCITCSSAKNRVMKANKCVCKENTLLTSNNDSMCSNCSYRCSSCTIAIDNCTACPDQSQRDLGTDNSCQCPAYYYDEPGNPICIKCHRTCQTCQGSQINQCTSCNLLSKRELNANGECVCKNNYFDAGVQECQTCSSDCLECATTPSNCISCNPDRYLLGNTCLCKTKLQGSYLTTYLVPLKNRCQSCHYSCLSCSGPQANQCLSCLNSESRTMIASSCVCIENYFDTSVPICQKCDFRCQGCTSLATLCKSCPAGSLRIYNSSSSTCNCPSSYYDDGVNPVCQKCDYTCLTCKMISSRCDTCQVNSNRTYNSLLFSCLCDDHYYDSGTPVCQQCHYSCLLCNAFGADQCKSCQTQTTSLRILNGNVCQCLPGYYDDGFSANCQKCYDKCLSCINSSSYCTSCEQTRYLDQNQCLCRAGYFDNGASNCIKCDSKCYKCNINSTQCTECDPSGSRILNTNNNTCQCKPGTTEIDGLCQNCDSNCQTCSNAATNCTSCGLMKSLINSQCKCIDGTYLSNVDNKCQNCNPTCEICGGLDSFCLSCSSDKNRIIDNTNHTCICMAGYYEDMVNISCLQCDQTCLTCFGISSYCTKCDSNLNLTLNYQNRCVCKSGYFFNLTTQQCQGCHISCTECLTLTQCLTCELMTRYFESDTSKCLCKDGYYEANQKSCLQCHSSCKTCQTQSNKCLSCEESNLRYFQMNFCPCLDGYYDVGIEMCQKCSDICKTCQENSTKCYSCYSNHLRVINQNTCTCIPGYFDNGSLICEKCSNSCQTCKNQKDYCTSCDVNQNRLDQSILHKCPCISDFYQDSNEICQKCHIKCSGCVNERNNCLSCKYLQGSNRLTISNQCNCKDGYYDDDIQIICNKCDTRCKTCERDPKNCLKCFSNLRINPPDCQCMNGYFENQYLTCEPCQIQCDTCQTIASNCVTCKVGRINKSCDCEDGYFEGGQPLCIQCDFQCQKCKNYATNCLKCKGDRLESPLCRCSDGYYDDFQSINCLKCDYTCKTCTLDGCLSCNGNRILSYQMTCDPPPNSISSLLTPWCSNCEVAVMKIKLSDDLTAIIVQFDLPLNPNFFTSQLDSNICFNILDQNTISKLGINPQCDIDPNNQQQLILSLGRNPTIIPGDQINFLQDSFGHNNCNGKLQRFVFNKLEKPSNPLAPVIKYNVPTYLFNPCDENIFLIEQKLYDGLRSFISISWSFIVQGENGNGGLVNLVTELTNFQLLDLTIPEKTLPIQSNITLFVEVQNFVLQKNVFKILIQTHAGQFPSIFSNLKQYYYPFESINLAFTLNKKGCIENSQISKDTSQYQINFYEIYRNNSKSRPSNINYTELINSNQLEFNIQSYSLSAQTAYTFLLTIADSSIQYYSQQNVTIQITSAGILCQFNGTKKLQKYSDVTNIYIFCKDLDVQYDWNQDPNLSIKVSCLDLTLQDECKDFQLKTLQINSTQTSQIFPKATFKPFTIQSWKVIANKNQLSYNYKITIVYLEYDFKILDIDYNNGYLIRPVNTYEDLQFTFKIPFQDRQYLLDYQIVIIYDFQLISILRPQYFKYSFQLYNYYQQFNKGNKFNLKFLAQYTNDIIPCQTDLSLVLNQPPICKFQMLEQNIKALEPHKMAINCEQSEDKPYLYQMKVFLFQEDFEEFQNKTSDNSLLFYSFQQSNNLIGYFPNSEINVIFQIIDQRGSMTNIQKSLNISQNQVLCTNQSIDQLSLREKIAWIFEIMINHYEDSNCTKFKDELLKYVETGINSDNIYEKLLAYQAINLYKRQIIKQKASNSSLRLLEQNYQDECYNKDTSLFIITNQEPFSRNSTNISSLAISSKKVESQIANLIKLKKNLENQNSQNSLVVDSQTIIMIKGVIQMLQISVQLIDNQLLIISQNATSAENQEQVTKISEMLIQLINNVTMHISDNVEVNGRVLLIQGLILKLQFQQLTKPKYNQEFQLQNDYLDNLIAYIQKQQLIVNYNYYNLSEIYTTMLQIYLNRSDFEIDQNHLVKTILTNSLYTNNQINQLELNTYYRIDLAEFRYCQSSQETSIIFEYNYYCINHLTANKFEKCDLEMEEIDNQKTQLFCKCKAIGNLFLIKIANKTMTQQNNTSVNQTQFDLKQMKLLKQPYLFVQVVFIMSSFIVYCFLFYKENQRDKEIAKEQSQSGTQDTLEKGQKVFGRKYYPGHVFIFKASFKYIHSILQFFQVDENKVNKSFRFLQFSNQISVLILTSIWEVLVPNFVIINASINLLVLLGFRAISKIFQTIYLFKGKISIAVVLLYFCLPFMYVFLTIFLFNQNEINQTGIDVQITLNLLSTLFLVFFIYEPIAIYLRIVIYKTFMESVKNNEYIPINHFVYFFIYHSKINNIYDQLNIR</sequence>
<dbReference type="InterPro" id="IPR000742">
    <property type="entry name" value="EGF"/>
</dbReference>
<evidence type="ECO:0000313" key="4">
    <source>
        <dbReference type="EMBL" id="CAD8214206.1"/>
    </source>
</evidence>
<feature type="domain" description="EGF-like" evidence="3">
    <location>
        <begin position="1521"/>
        <end position="1563"/>
    </location>
</feature>
<name>A0A8S1YHQ5_PAROT</name>
<dbReference type="SMART" id="SM00261">
    <property type="entry name" value="FU"/>
    <property type="match status" value="30"/>
</dbReference>
<keyword evidence="2" id="KW-0732">Signal</keyword>
<feature type="domain" description="EGF-like" evidence="3">
    <location>
        <begin position="694"/>
        <end position="736"/>
    </location>
</feature>
<dbReference type="PANTHER" id="PTHR15332">
    <property type="entry name" value="PROPROTEIN CONVERTASE SUBTILISIN_KEXIN TYPE 5-LIKE"/>
    <property type="match status" value="1"/>
</dbReference>
<feature type="domain" description="EGF-like" evidence="3">
    <location>
        <begin position="1331"/>
        <end position="1370"/>
    </location>
</feature>
<feature type="domain" description="EGF-like" evidence="3">
    <location>
        <begin position="1378"/>
        <end position="1417"/>
    </location>
</feature>
<feature type="domain" description="EGF-like" evidence="3">
    <location>
        <begin position="1659"/>
        <end position="1696"/>
    </location>
</feature>
<keyword evidence="5" id="KW-1185">Reference proteome</keyword>
<protein>
    <recommendedName>
        <fullName evidence="3">EGF-like domain-containing protein</fullName>
    </recommendedName>
</protein>
<feature type="transmembrane region" description="Helical" evidence="1">
    <location>
        <begin position="2994"/>
        <end position="3014"/>
    </location>
</feature>
<evidence type="ECO:0000313" key="5">
    <source>
        <dbReference type="Proteomes" id="UP000683925"/>
    </source>
</evidence>
<feature type="domain" description="EGF-like" evidence="3">
    <location>
        <begin position="1042"/>
        <end position="1085"/>
    </location>
</feature>
<feature type="domain" description="EGF-like" evidence="3">
    <location>
        <begin position="786"/>
        <end position="834"/>
    </location>
</feature>
<comment type="caution">
    <text evidence="4">The sequence shown here is derived from an EMBL/GenBank/DDBJ whole genome shotgun (WGS) entry which is preliminary data.</text>
</comment>
<dbReference type="OMA" id="CELMTRY"/>
<feature type="domain" description="EGF-like" evidence="3">
    <location>
        <begin position="1093"/>
        <end position="1130"/>
    </location>
</feature>
<feature type="domain" description="EGF-like" evidence="3">
    <location>
        <begin position="943"/>
        <end position="985"/>
    </location>
</feature>
<keyword evidence="1" id="KW-0472">Membrane</keyword>